<dbReference type="RefSeq" id="WP_200620089.1">
    <property type="nucleotide sequence ID" value="NZ_CAJNAU010000041.1"/>
</dbReference>
<accession>A0ABM8S1V6</accession>
<organism evidence="1 2">
    <name type="scientific">Paraburkholderia aspalathi</name>
    <dbReference type="NCBI Taxonomy" id="1324617"/>
    <lineage>
        <taxon>Bacteria</taxon>
        <taxon>Pseudomonadati</taxon>
        <taxon>Pseudomonadota</taxon>
        <taxon>Betaproteobacteria</taxon>
        <taxon>Burkholderiales</taxon>
        <taxon>Burkholderiaceae</taxon>
        <taxon>Paraburkholderia</taxon>
    </lineage>
</organism>
<evidence type="ECO:0000313" key="1">
    <source>
        <dbReference type="EMBL" id="CAE6784279.1"/>
    </source>
</evidence>
<sequence length="91" mass="9692">MSRKNAYPQTTTPHDAALMAAIVRAAGVLRFDSRPGSLERQCTIGLFVAALSDRLALAFPHSSDALKAVVFSPATDSNPVETSQPQSQQHA</sequence>
<name>A0ABM8S1V6_9BURK</name>
<reference evidence="1 2" key="1">
    <citation type="submission" date="2021-02" db="EMBL/GenBank/DDBJ databases">
        <authorList>
            <person name="Vanwijnsberghe S."/>
        </authorList>
    </citation>
    <scope>NUCLEOTIDE SEQUENCE [LARGE SCALE GENOMIC DNA]</scope>
    <source>
        <strain evidence="1 2">R-69658</strain>
    </source>
</reference>
<proteinExistence type="predicted"/>
<dbReference type="EMBL" id="CAJNAU010000041">
    <property type="protein sequence ID" value="CAE6784279.1"/>
    <property type="molecule type" value="Genomic_DNA"/>
</dbReference>
<dbReference type="Proteomes" id="UP000674425">
    <property type="component" value="Unassembled WGS sequence"/>
</dbReference>
<gene>
    <name evidence="1" type="ORF">R69658_04219</name>
</gene>
<keyword evidence="2" id="KW-1185">Reference proteome</keyword>
<comment type="caution">
    <text evidence="1">The sequence shown here is derived from an EMBL/GenBank/DDBJ whole genome shotgun (WGS) entry which is preliminary data.</text>
</comment>
<protein>
    <submittedName>
        <fullName evidence="1">Uncharacterized protein</fullName>
    </submittedName>
</protein>
<evidence type="ECO:0000313" key="2">
    <source>
        <dbReference type="Proteomes" id="UP000674425"/>
    </source>
</evidence>